<organism evidence="4 5">
    <name type="scientific">Paragonimus westermani</name>
    <dbReference type="NCBI Taxonomy" id="34504"/>
    <lineage>
        <taxon>Eukaryota</taxon>
        <taxon>Metazoa</taxon>
        <taxon>Spiralia</taxon>
        <taxon>Lophotrochozoa</taxon>
        <taxon>Platyhelminthes</taxon>
        <taxon>Trematoda</taxon>
        <taxon>Digenea</taxon>
        <taxon>Plagiorchiida</taxon>
        <taxon>Troglotremata</taxon>
        <taxon>Troglotrematidae</taxon>
        <taxon>Paragonimus</taxon>
    </lineage>
</organism>
<dbReference type="GO" id="GO:0061512">
    <property type="term" value="P:protein localization to cilium"/>
    <property type="evidence" value="ECO:0007669"/>
    <property type="project" value="TreeGrafter"/>
</dbReference>
<sequence>MFFCSLFIILSLHLWSIEPVSQTLKISAEYGDAFAEYDPFTAKLLSTDFGSGRYLPVQLDVETLRSLPASEVIVLEQPSPLHPRYYKSVLPEVIITQCATCHKLFNTDDYELAVLQKGHCPFCRTSGE</sequence>
<evidence type="ECO:0000256" key="3">
    <source>
        <dbReference type="SAM" id="SignalP"/>
    </source>
</evidence>
<dbReference type="GO" id="GO:0097730">
    <property type="term" value="C:non-motile cilium"/>
    <property type="evidence" value="ECO:0007669"/>
    <property type="project" value="TreeGrafter"/>
</dbReference>
<proteinExistence type="predicted"/>
<dbReference type="GO" id="GO:0030991">
    <property type="term" value="C:intraciliary transport particle A"/>
    <property type="evidence" value="ECO:0007669"/>
    <property type="project" value="TreeGrafter"/>
</dbReference>
<keyword evidence="2" id="KW-0677">Repeat</keyword>
<feature type="signal peptide" evidence="3">
    <location>
        <begin position="1"/>
        <end position="22"/>
    </location>
</feature>
<gene>
    <name evidence="4" type="ORF">DEA37_0010883</name>
</gene>
<dbReference type="Pfam" id="PF25143">
    <property type="entry name" value="Zn_ribbon_IFT122_C"/>
    <property type="match status" value="1"/>
</dbReference>
<dbReference type="GO" id="GO:1905515">
    <property type="term" value="P:non-motile cilium assembly"/>
    <property type="evidence" value="ECO:0007669"/>
    <property type="project" value="TreeGrafter"/>
</dbReference>
<dbReference type="InterPro" id="IPR039857">
    <property type="entry name" value="Ift122/121"/>
</dbReference>
<keyword evidence="3" id="KW-0732">Signal</keyword>
<dbReference type="PANTHER" id="PTHR12764">
    <property type="entry name" value="WD REPEAT DOMAIN-RELATED"/>
    <property type="match status" value="1"/>
</dbReference>
<evidence type="ECO:0000313" key="5">
    <source>
        <dbReference type="Proteomes" id="UP000324629"/>
    </source>
</evidence>
<dbReference type="EMBL" id="QNGE01000873">
    <property type="protein sequence ID" value="KAA3679024.1"/>
    <property type="molecule type" value="Genomic_DNA"/>
</dbReference>
<evidence type="ECO:0000256" key="2">
    <source>
        <dbReference type="ARBA" id="ARBA00022737"/>
    </source>
</evidence>
<evidence type="ECO:0008006" key="6">
    <source>
        <dbReference type="Google" id="ProtNLM"/>
    </source>
</evidence>
<keyword evidence="5" id="KW-1185">Reference proteome</keyword>
<accession>A0A5J4NU77</accession>
<evidence type="ECO:0000256" key="1">
    <source>
        <dbReference type="ARBA" id="ARBA00022574"/>
    </source>
</evidence>
<feature type="chain" id="PRO_5023835869" description="Phosphatidylinositol-4,5-bisphosphate 4-phosphatase" evidence="3">
    <location>
        <begin position="23"/>
        <end position="128"/>
    </location>
</feature>
<comment type="caution">
    <text evidence="4">The sequence shown here is derived from an EMBL/GenBank/DDBJ whole genome shotgun (WGS) entry which is preliminary data.</text>
</comment>
<dbReference type="GO" id="GO:0035721">
    <property type="term" value="P:intraciliary retrograde transport"/>
    <property type="evidence" value="ECO:0007669"/>
    <property type="project" value="TreeGrafter"/>
</dbReference>
<protein>
    <recommendedName>
        <fullName evidence="6">Phosphatidylinositol-4,5-bisphosphate 4-phosphatase</fullName>
    </recommendedName>
</protein>
<dbReference type="PANTHER" id="PTHR12764:SF4">
    <property type="entry name" value="INTRAFLAGELLAR TRANSPORT PROTEIN 122 HOMOLOG"/>
    <property type="match status" value="1"/>
</dbReference>
<keyword evidence="1" id="KW-0853">WD repeat</keyword>
<name>A0A5J4NU77_9TREM</name>
<evidence type="ECO:0000313" key="4">
    <source>
        <dbReference type="EMBL" id="KAA3679024.1"/>
    </source>
</evidence>
<dbReference type="Proteomes" id="UP000324629">
    <property type="component" value="Unassembled WGS sequence"/>
</dbReference>
<dbReference type="AlphaFoldDB" id="A0A5J4NU77"/>
<reference evidence="4 5" key="1">
    <citation type="journal article" date="2019" name="Gigascience">
        <title>Whole-genome sequence of the oriental lung fluke Paragonimus westermani.</title>
        <authorList>
            <person name="Oey H."/>
            <person name="Zakrzewski M."/>
            <person name="Narain K."/>
            <person name="Devi K.R."/>
            <person name="Agatsuma T."/>
            <person name="Nawaratna S."/>
            <person name="Gobert G.N."/>
            <person name="Jones M.K."/>
            <person name="Ragan M.A."/>
            <person name="McManus D.P."/>
            <person name="Krause L."/>
        </authorList>
    </citation>
    <scope>NUCLEOTIDE SEQUENCE [LARGE SCALE GENOMIC DNA]</scope>
    <source>
        <strain evidence="4 5">IND2009</strain>
    </source>
</reference>